<evidence type="ECO:0000313" key="3">
    <source>
        <dbReference type="Proteomes" id="UP000002624"/>
    </source>
</evidence>
<dbReference type="EMBL" id="GG692419">
    <property type="protein sequence ID" value="EER45683.1"/>
    <property type="molecule type" value="Genomic_DNA"/>
</dbReference>
<organism evidence="2 3">
    <name type="scientific">Ajellomyces capsulatus (strain H143)</name>
    <name type="common">Darling's disease fungus</name>
    <name type="synonym">Histoplasma capsulatum</name>
    <dbReference type="NCBI Taxonomy" id="544712"/>
    <lineage>
        <taxon>Eukaryota</taxon>
        <taxon>Fungi</taxon>
        <taxon>Dikarya</taxon>
        <taxon>Ascomycota</taxon>
        <taxon>Pezizomycotina</taxon>
        <taxon>Eurotiomycetes</taxon>
        <taxon>Eurotiomycetidae</taxon>
        <taxon>Onygenales</taxon>
        <taxon>Ajellomycetaceae</taxon>
        <taxon>Histoplasma</taxon>
    </lineage>
</organism>
<protein>
    <submittedName>
        <fullName evidence="2">Uncharacterized protein</fullName>
    </submittedName>
</protein>
<name>C6H3K9_AJECH</name>
<dbReference type="HOGENOM" id="CLU_155335_0_0_1"/>
<dbReference type="Proteomes" id="UP000002624">
    <property type="component" value="Unassembled WGS sequence"/>
</dbReference>
<feature type="region of interest" description="Disordered" evidence="1">
    <location>
        <begin position="70"/>
        <end position="94"/>
    </location>
</feature>
<feature type="compositionally biased region" description="Basic and acidic residues" evidence="1">
    <location>
        <begin position="72"/>
        <end position="91"/>
    </location>
</feature>
<accession>C6H3K9</accession>
<evidence type="ECO:0000256" key="1">
    <source>
        <dbReference type="SAM" id="MobiDB-lite"/>
    </source>
</evidence>
<evidence type="ECO:0000313" key="2">
    <source>
        <dbReference type="EMBL" id="EER45683.1"/>
    </source>
</evidence>
<proteinExistence type="predicted"/>
<dbReference type="VEuPathDB" id="FungiDB:HCDG_01262"/>
<feature type="region of interest" description="Disordered" evidence="1">
    <location>
        <begin position="1"/>
        <end position="43"/>
    </location>
</feature>
<dbReference type="AlphaFoldDB" id="C6H3K9"/>
<gene>
    <name evidence="2" type="ORF">HCDG_01262</name>
</gene>
<reference evidence="3" key="1">
    <citation type="submission" date="2009-05" db="EMBL/GenBank/DDBJ databases">
        <title>The genome sequence of Ajellomyces capsulatus strain H143.</title>
        <authorList>
            <person name="Champion M."/>
            <person name="Cuomo C.A."/>
            <person name="Ma L.-J."/>
            <person name="Henn M.R."/>
            <person name="Sil A."/>
            <person name="Goldman B."/>
            <person name="Young S.K."/>
            <person name="Kodira C.D."/>
            <person name="Zeng Q."/>
            <person name="Koehrsen M."/>
            <person name="Alvarado L."/>
            <person name="Berlin A.M."/>
            <person name="Borenstein D."/>
            <person name="Chen Z."/>
            <person name="Engels R."/>
            <person name="Freedman E."/>
            <person name="Gellesch M."/>
            <person name="Goldberg J."/>
            <person name="Griggs A."/>
            <person name="Gujja S."/>
            <person name="Heiman D.I."/>
            <person name="Hepburn T.A."/>
            <person name="Howarth C."/>
            <person name="Jen D."/>
            <person name="Larson L."/>
            <person name="Lewis B."/>
            <person name="Mehta T."/>
            <person name="Park D."/>
            <person name="Pearson M."/>
            <person name="Roberts A."/>
            <person name="Saif S."/>
            <person name="Shea T.D."/>
            <person name="Shenoy N."/>
            <person name="Sisk P."/>
            <person name="Stolte C."/>
            <person name="Sykes S."/>
            <person name="Walk T."/>
            <person name="White J."/>
            <person name="Yandava C."/>
            <person name="Klein B."/>
            <person name="McEwen J.G."/>
            <person name="Puccia R."/>
            <person name="Goldman G.H."/>
            <person name="Felipe M.S."/>
            <person name="Nino-Vega G."/>
            <person name="San-Blas G."/>
            <person name="Taylor J.W."/>
            <person name="Mendoza L."/>
            <person name="Galagan J.E."/>
            <person name="Nusbaum C."/>
            <person name="Birren B.W."/>
        </authorList>
    </citation>
    <scope>NUCLEOTIDE SEQUENCE [LARGE SCALE GENOMIC DNA]</scope>
    <source>
        <strain evidence="3">H143</strain>
    </source>
</reference>
<sequence length="136" mass="15505">MQATVRPHEKGEERRRNVVGTEKAEETPKGREEGETEITHVDGSDNSLLPLPLAVNHSWWKNQAMNGINSVPRRDSEEKFRRSGANDHDEPLSPMTSVWPNPLFRLSDYQWAFKSILSFWLKVGSCFEVSAVVIKT</sequence>